<dbReference type="EMBL" id="DXEL01000042">
    <property type="protein sequence ID" value="HIX74501.1"/>
    <property type="molecule type" value="Genomic_DNA"/>
</dbReference>
<gene>
    <name evidence="2" type="ORF">H9977_05665</name>
</gene>
<dbReference type="Pfam" id="PF14060">
    <property type="entry name" value="DUF4252"/>
    <property type="match status" value="1"/>
</dbReference>
<dbReference type="Proteomes" id="UP000886740">
    <property type="component" value="Unassembled WGS sequence"/>
</dbReference>
<sequence>MKTGYFYTFLLSLFFVATVAAQTNNDALFEKYAEKDGVTSVYISKKMFQLMPSMETAGLNLINMKGKIESLQILTCENESLQEQMRKDFSGLIKKEHEELMRVRDGESKITFYIKQKGELINELIMLSDDEKEFSVIQLLGQFTLQDIQEITKEK</sequence>
<proteinExistence type="predicted"/>
<evidence type="ECO:0000313" key="2">
    <source>
        <dbReference type="EMBL" id="HIX74501.1"/>
    </source>
</evidence>
<dbReference type="AlphaFoldDB" id="A0A9D2BFN9"/>
<keyword evidence="1" id="KW-0732">Signal</keyword>
<reference evidence="2" key="1">
    <citation type="journal article" date="2021" name="PeerJ">
        <title>Extensive microbial diversity within the chicken gut microbiome revealed by metagenomics and culture.</title>
        <authorList>
            <person name="Gilroy R."/>
            <person name="Ravi A."/>
            <person name="Getino M."/>
            <person name="Pursley I."/>
            <person name="Horton D.L."/>
            <person name="Alikhan N.F."/>
            <person name="Baker D."/>
            <person name="Gharbi K."/>
            <person name="Hall N."/>
            <person name="Watson M."/>
            <person name="Adriaenssens E.M."/>
            <person name="Foster-Nyarko E."/>
            <person name="Jarju S."/>
            <person name="Secka A."/>
            <person name="Antonio M."/>
            <person name="Oren A."/>
            <person name="Chaudhuri R.R."/>
            <person name="La Ragione R."/>
            <person name="Hildebrand F."/>
            <person name="Pallen M.J."/>
        </authorList>
    </citation>
    <scope>NUCLEOTIDE SEQUENCE</scope>
    <source>
        <strain evidence="2">ChiGjej6B6-14162</strain>
    </source>
</reference>
<comment type="caution">
    <text evidence="2">The sequence shown here is derived from an EMBL/GenBank/DDBJ whole genome shotgun (WGS) entry which is preliminary data.</text>
</comment>
<organism evidence="2 3">
    <name type="scientific">Candidatus Parabacteroides intestinipullorum</name>
    <dbReference type="NCBI Taxonomy" id="2838723"/>
    <lineage>
        <taxon>Bacteria</taxon>
        <taxon>Pseudomonadati</taxon>
        <taxon>Bacteroidota</taxon>
        <taxon>Bacteroidia</taxon>
        <taxon>Bacteroidales</taxon>
        <taxon>Tannerellaceae</taxon>
        <taxon>Parabacteroides</taxon>
    </lineage>
</organism>
<reference evidence="2" key="2">
    <citation type="submission" date="2021-04" db="EMBL/GenBank/DDBJ databases">
        <authorList>
            <person name="Gilroy R."/>
        </authorList>
    </citation>
    <scope>NUCLEOTIDE SEQUENCE</scope>
    <source>
        <strain evidence="2">ChiGjej6B6-14162</strain>
    </source>
</reference>
<name>A0A9D2BFN9_9BACT</name>
<feature type="signal peptide" evidence="1">
    <location>
        <begin position="1"/>
        <end position="20"/>
    </location>
</feature>
<accession>A0A9D2BFN9</accession>
<protein>
    <submittedName>
        <fullName evidence="2">DUF4252 domain-containing protein</fullName>
    </submittedName>
</protein>
<feature type="chain" id="PRO_5038736454" evidence="1">
    <location>
        <begin position="21"/>
        <end position="155"/>
    </location>
</feature>
<dbReference type="InterPro" id="IPR025348">
    <property type="entry name" value="DUF4252"/>
</dbReference>
<evidence type="ECO:0000256" key="1">
    <source>
        <dbReference type="SAM" id="SignalP"/>
    </source>
</evidence>
<evidence type="ECO:0000313" key="3">
    <source>
        <dbReference type="Proteomes" id="UP000886740"/>
    </source>
</evidence>